<evidence type="ECO:0000313" key="1">
    <source>
        <dbReference type="EMBL" id="DAD81967.1"/>
    </source>
</evidence>
<name>A0A8S5MIV5_9CAUD</name>
<accession>A0A8S5MIV5</accession>
<reference evidence="1" key="1">
    <citation type="journal article" date="2021" name="Proc. Natl. Acad. Sci. U.S.A.">
        <title>A Catalog of Tens of Thousands of Viruses from Human Metagenomes Reveals Hidden Associations with Chronic Diseases.</title>
        <authorList>
            <person name="Tisza M.J."/>
            <person name="Buck C.B."/>
        </authorList>
    </citation>
    <scope>NUCLEOTIDE SEQUENCE</scope>
    <source>
        <strain evidence="1">CtAvK3</strain>
    </source>
</reference>
<proteinExistence type="predicted"/>
<dbReference type="EMBL" id="BK014910">
    <property type="protein sequence ID" value="DAD81967.1"/>
    <property type="molecule type" value="Genomic_DNA"/>
</dbReference>
<organism evidence="1">
    <name type="scientific">Siphoviridae sp. ctAvK3</name>
    <dbReference type="NCBI Taxonomy" id="2826184"/>
    <lineage>
        <taxon>Viruses</taxon>
        <taxon>Duplodnaviria</taxon>
        <taxon>Heunggongvirae</taxon>
        <taxon>Uroviricota</taxon>
        <taxon>Caudoviricetes</taxon>
    </lineage>
</organism>
<protein>
    <submittedName>
        <fullName evidence="1">Uncharacterized protein</fullName>
    </submittedName>
</protein>
<sequence>MPKCSHQRNEKAKFFVDTSSVQCYTNHVTRSLPFLRSRLRVYFFACFSSQAPRS</sequence>